<dbReference type="NCBIfam" id="TIGR04178">
    <property type="entry name" value="exo_archaeo"/>
    <property type="match status" value="1"/>
</dbReference>
<feature type="transmembrane region" description="Helical" evidence="8">
    <location>
        <begin position="234"/>
        <end position="258"/>
    </location>
</feature>
<reference evidence="9 10" key="1">
    <citation type="submission" date="2016-10" db="EMBL/GenBank/DDBJ databases">
        <title>Comparative genomics between deep and shallow subseafloor isolates.</title>
        <authorList>
            <person name="Ishii S."/>
            <person name="Miller J.R."/>
            <person name="Sutton G."/>
            <person name="Suzuki S."/>
            <person name="Methe B."/>
            <person name="Inagaki F."/>
            <person name="Imachi H."/>
        </authorList>
    </citation>
    <scope>NUCLEOTIDE SEQUENCE [LARGE SCALE GENOMIC DNA]</scope>
    <source>
        <strain evidence="9 10">MO-MB1</strain>
    </source>
</reference>
<name>A0A2H4VDG2_9EURY</name>
<dbReference type="InterPro" id="IPR026392">
    <property type="entry name" value="Exo/Archaeosortase_dom"/>
</dbReference>
<evidence type="ECO:0000256" key="8">
    <source>
        <dbReference type="SAM" id="Phobius"/>
    </source>
</evidence>
<organism evidence="9 10">
    <name type="scientific">Methanobacterium subterraneum</name>
    <dbReference type="NCBI Taxonomy" id="59277"/>
    <lineage>
        <taxon>Archaea</taxon>
        <taxon>Methanobacteriati</taxon>
        <taxon>Methanobacteriota</taxon>
        <taxon>Methanomada group</taxon>
        <taxon>Methanobacteria</taxon>
        <taxon>Methanobacteriales</taxon>
        <taxon>Methanobacteriaceae</taxon>
        <taxon>Methanobacterium</taxon>
    </lineage>
</organism>
<evidence type="ECO:0000256" key="3">
    <source>
        <dbReference type="ARBA" id="ARBA00022670"/>
    </source>
</evidence>
<evidence type="ECO:0000256" key="2">
    <source>
        <dbReference type="ARBA" id="ARBA00022475"/>
    </source>
</evidence>
<evidence type="ECO:0000313" key="9">
    <source>
        <dbReference type="EMBL" id="AUB56126.1"/>
    </source>
</evidence>
<feature type="transmembrane region" description="Helical" evidence="8">
    <location>
        <begin position="302"/>
        <end position="325"/>
    </location>
</feature>
<keyword evidence="6 8" id="KW-1133">Transmembrane helix</keyword>
<evidence type="ECO:0000256" key="1">
    <source>
        <dbReference type="ARBA" id="ARBA00004651"/>
    </source>
</evidence>
<evidence type="ECO:0000256" key="6">
    <source>
        <dbReference type="ARBA" id="ARBA00022989"/>
    </source>
</evidence>
<dbReference type="GeneID" id="35121735"/>
<proteinExistence type="predicted"/>
<dbReference type="Proteomes" id="UP000232806">
    <property type="component" value="Chromosome"/>
</dbReference>
<dbReference type="AlphaFoldDB" id="A0A2H4VDG2"/>
<dbReference type="RefSeq" id="WP_100906101.1">
    <property type="nucleotide sequence ID" value="NZ_CP017766.1"/>
</dbReference>
<feature type="transmembrane region" description="Helical" evidence="8">
    <location>
        <begin position="147"/>
        <end position="165"/>
    </location>
</feature>
<sequence length="342" mass="37417">MYKRLLIVSLMAVAISFLLVTPIFAAEYGGIITNLAPDKASYPNPGETITITCQGTFTNAHGHGKTLDDSQIVYTITDGGGNVVGTHTATLDPLEVGDSFTDTWVTTNTNFPTEGSYTITAKWYDGTNHNPGHLITSSSTSFTSIPSPWIIVVIAGITMTIAAFARKRRWWLSYYLVGSVSVVALLMSFFVLTGYDSYIMSIEAQSMAYVASILGMSSQYLAPNAFLFPDPAGWSIFGIGLECSSIIEISVFVALLLFYPSYSWKTKLKYATIGVVATYLANIIRILSIVAIVAVFGKTSVYLAHAIIGKLIFFVLIVILYWYLLTKPTMNKVRKNIKSGKF</sequence>
<evidence type="ECO:0000256" key="7">
    <source>
        <dbReference type="ARBA" id="ARBA00023136"/>
    </source>
</evidence>
<dbReference type="GO" id="GO:0008233">
    <property type="term" value="F:peptidase activity"/>
    <property type="evidence" value="ECO:0007669"/>
    <property type="project" value="UniProtKB-KW"/>
</dbReference>
<keyword evidence="4 8" id="KW-0812">Transmembrane</keyword>
<keyword evidence="7 8" id="KW-0472">Membrane</keyword>
<keyword evidence="5" id="KW-0378">Hydrolase</keyword>
<dbReference type="Pfam" id="PF09721">
    <property type="entry name" value="Exosortase_EpsH"/>
    <property type="match status" value="1"/>
</dbReference>
<comment type="subcellular location">
    <subcellularLocation>
        <location evidence="1">Cell membrane</location>
        <topology evidence="1">Multi-pass membrane protein</topology>
    </subcellularLocation>
</comment>
<dbReference type="GO" id="GO:0005886">
    <property type="term" value="C:plasma membrane"/>
    <property type="evidence" value="ECO:0007669"/>
    <property type="project" value="UniProtKB-SubCell"/>
</dbReference>
<dbReference type="OrthoDB" id="376994at2157"/>
<evidence type="ECO:0000313" key="10">
    <source>
        <dbReference type="Proteomes" id="UP000232806"/>
    </source>
</evidence>
<keyword evidence="3" id="KW-0645">Protease</keyword>
<dbReference type="EMBL" id="CP017766">
    <property type="protein sequence ID" value="AUB56126.1"/>
    <property type="molecule type" value="Genomic_DNA"/>
</dbReference>
<gene>
    <name evidence="9" type="ORF">BK007_09000</name>
</gene>
<feature type="transmembrane region" description="Helical" evidence="8">
    <location>
        <begin position="172"/>
        <end position="192"/>
    </location>
</feature>
<dbReference type="GO" id="GO:0006508">
    <property type="term" value="P:proteolysis"/>
    <property type="evidence" value="ECO:0007669"/>
    <property type="project" value="UniProtKB-KW"/>
</dbReference>
<evidence type="ECO:0000256" key="4">
    <source>
        <dbReference type="ARBA" id="ARBA00022692"/>
    </source>
</evidence>
<protein>
    <recommendedName>
        <fullName evidence="11">Archaeosortase/exosortase family protein</fullName>
    </recommendedName>
</protein>
<feature type="transmembrane region" description="Helical" evidence="8">
    <location>
        <begin position="270"/>
        <end position="296"/>
    </location>
</feature>
<accession>A0A2H4VDG2</accession>
<keyword evidence="2" id="KW-1003">Cell membrane</keyword>
<evidence type="ECO:0008006" key="11">
    <source>
        <dbReference type="Google" id="ProtNLM"/>
    </source>
</evidence>
<dbReference type="InterPro" id="IPR019127">
    <property type="entry name" value="Exosortase"/>
</dbReference>
<evidence type="ECO:0000256" key="5">
    <source>
        <dbReference type="ARBA" id="ARBA00022801"/>
    </source>
</evidence>